<dbReference type="InterPro" id="IPR007055">
    <property type="entry name" value="BON_dom"/>
</dbReference>
<evidence type="ECO:0000256" key="2">
    <source>
        <dbReference type="ARBA" id="ARBA00008017"/>
    </source>
</evidence>
<dbReference type="Gene3D" id="3.30.1340.30">
    <property type="match status" value="1"/>
</dbReference>
<feature type="region of interest" description="Disordered" evidence="8">
    <location>
        <begin position="402"/>
        <end position="459"/>
    </location>
</feature>
<evidence type="ECO:0000256" key="5">
    <source>
        <dbReference type="ARBA" id="ARBA00022989"/>
    </source>
</evidence>
<keyword evidence="7" id="KW-0407">Ion channel</keyword>
<evidence type="ECO:0000313" key="11">
    <source>
        <dbReference type="EMBL" id="MBK1632487.1"/>
    </source>
</evidence>
<dbReference type="Proteomes" id="UP000748752">
    <property type="component" value="Unassembled WGS sequence"/>
</dbReference>
<dbReference type="Pfam" id="PF00924">
    <property type="entry name" value="MS_channel_2nd"/>
    <property type="match status" value="1"/>
</dbReference>
<proteinExistence type="inferred from homology"/>
<comment type="subunit">
    <text evidence="7">Homoheptamer.</text>
</comment>
<keyword evidence="5 7" id="KW-1133">Transmembrane helix</keyword>
<dbReference type="InterPro" id="IPR006685">
    <property type="entry name" value="MscS_channel_2nd"/>
</dbReference>
<dbReference type="InterPro" id="IPR023408">
    <property type="entry name" value="MscS_beta-dom_sf"/>
</dbReference>
<keyword evidence="7" id="KW-0997">Cell inner membrane</keyword>
<comment type="subcellular location">
    <subcellularLocation>
        <location evidence="7">Cell inner membrane</location>
        <topology evidence="7">Multi-pass membrane protein</topology>
    </subcellularLocation>
    <subcellularLocation>
        <location evidence="1">Cell membrane</location>
        <topology evidence="1">Multi-pass membrane protein</topology>
    </subcellularLocation>
</comment>
<evidence type="ECO:0000259" key="10">
    <source>
        <dbReference type="PROSITE" id="PS50914"/>
    </source>
</evidence>
<keyword evidence="3" id="KW-1003">Cell membrane</keyword>
<dbReference type="EMBL" id="NRRV01000049">
    <property type="protein sequence ID" value="MBK1632487.1"/>
    <property type="molecule type" value="Genomic_DNA"/>
</dbReference>
<comment type="caution">
    <text evidence="7">Lacks conserved residue(s) required for the propagation of feature annotation.</text>
</comment>
<dbReference type="Gene3D" id="1.10.287.1260">
    <property type="match status" value="1"/>
</dbReference>
<keyword evidence="7" id="KW-0406">Ion transport</keyword>
<reference evidence="11 12" key="1">
    <citation type="journal article" date="2020" name="Microorganisms">
        <title>Osmotic Adaptation and Compatible Solute Biosynthesis of Phototrophic Bacteria as Revealed from Genome Analyses.</title>
        <authorList>
            <person name="Imhoff J.F."/>
            <person name="Rahn T."/>
            <person name="Kunzel S."/>
            <person name="Keller A."/>
            <person name="Neulinger S.C."/>
        </authorList>
    </citation>
    <scope>NUCLEOTIDE SEQUENCE [LARGE SCALE GENOMIC DNA]</scope>
    <source>
        <strain evidence="11 12">DSM 6210</strain>
    </source>
</reference>
<evidence type="ECO:0000256" key="7">
    <source>
        <dbReference type="RuleBase" id="RU369025"/>
    </source>
</evidence>
<evidence type="ECO:0000256" key="8">
    <source>
        <dbReference type="SAM" id="MobiDB-lite"/>
    </source>
</evidence>
<dbReference type="SUPFAM" id="SSF82689">
    <property type="entry name" value="Mechanosensitive channel protein MscS (YggB), C-terminal domain"/>
    <property type="match status" value="1"/>
</dbReference>
<dbReference type="SUPFAM" id="SSF50182">
    <property type="entry name" value="Sm-like ribonucleoproteins"/>
    <property type="match status" value="1"/>
</dbReference>
<dbReference type="Gene3D" id="2.30.30.60">
    <property type="match status" value="1"/>
</dbReference>
<evidence type="ECO:0000256" key="4">
    <source>
        <dbReference type="ARBA" id="ARBA00022692"/>
    </source>
</evidence>
<feature type="transmembrane region" description="Helical" evidence="7">
    <location>
        <begin position="209"/>
        <end position="230"/>
    </location>
</feature>
<dbReference type="InterPro" id="IPR045275">
    <property type="entry name" value="MscS_archaea/bacteria_type"/>
</dbReference>
<evidence type="ECO:0000256" key="3">
    <source>
        <dbReference type="ARBA" id="ARBA00022475"/>
    </source>
</evidence>
<sequence>MIELCAARSLTSGAAGRLAALPMLLVAMAMPAPAAAEATAPEAASPRVEAELNLADDRRIQERLTATYDALPSLAAVEPKVIAGVVVLRGTVPSSEAASLAGRLAEQVKGVAAVEDQIDVDRTIRGRLNAQLARAEDLGSEMLFGLPLLVLAVLVFSLVAWLGKRLARTRRLFAATTDNVFLQDLMRQIVQVGALLLGLLLALDLLDATAWLGGALGAAGVVGLAIGFAFRDLVENYMASVLLSLRQPFLPHDHVRIESYEGKVVRLTWRSTILLTFDGNQVRIPNSVVFKSVVENLSQQPERRLQFDVGVGSEEDLTDVQALAVGILGDVDGILADPPPQALVHELGDWAVVLRCSGWMDTRETDFGKVRSQAIKLVKEAFDQAGISMPLPQQRLEVLQADASAGEPPPAPARAQPSQLPPPAAAPDITPNRHLDEKVDHERARGDGKDLLQGRGKLD</sequence>
<evidence type="ECO:0000256" key="1">
    <source>
        <dbReference type="ARBA" id="ARBA00004651"/>
    </source>
</evidence>
<keyword evidence="6 7" id="KW-0472">Membrane</keyword>
<evidence type="ECO:0000256" key="6">
    <source>
        <dbReference type="ARBA" id="ARBA00023136"/>
    </source>
</evidence>
<dbReference type="PANTHER" id="PTHR30221:SF1">
    <property type="entry name" value="SMALL-CONDUCTANCE MECHANOSENSITIVE CHANNEL"/>
    <property type="match status" value="1"/>
</dbReference>
<protein>
    <recommendedName>
        <fullName evidence="7">Small-conductance mechanosensitive channel</fullName>
    </recommendedName>
</protein>
<comment type="function">
    <text evidence="7">Mechanosensitive channel that participates in the regulation of osmotic pressure changes within the cell, opening in response to stretch forces in the membrane lipid bilayer, without the need for other proteins. Contributes to normal resistance to hypoosmotic shock. Forms an ion channel of 1.0 nanosiemens conductance with a slight preference for anions.</text>
</comment>
<feature type="signal peptide" evidence="9">
    <location>
        <begin position="1"/>
        <end position="34"/>
    </location>
</feature>
<dbReference type="Gene3D" id="3.30.70.100">
    <property type="match status" value="1"/>
</dbReference>
<accession>A0ABS1CKX0</accession>
<dbReference type="InterPro" id="IPR049278">
    <property type="entry name" value="MS_channel_C"/>
</dbReference>
<evidence type="ECO:0000256" key="9">
    <source>
        <dbReference type="SAM" id="SignalP"/>
    </source>
</evidence>
<comment type="caution">
    <text evidence="11">The sequence shown here is derived from an EMBL/GenBank/DDBJ whole genome shotgun (WGS) entry which is preliminary data.</text>
</comment>
<name>A0ABS1CKX0_9GAMM</name>
<keyword evidence="9" id="KW-0732">Signal</keyword>
<feature type="compositionally biased region" description="Basic and acidic residues" evidence="8">
    <location>
        <begin position="431"/>
        <end position="459"/>
    </location>
</feature>
<feature type="transmembrane region" description="Helical" evidence="7">
    <location>
        <begin position="184"/>
        <end position="203"/>
    </location>
</feature>
<dbReference type="Pfam" id="PF04972">
    <property type="entry name" value="BON"/>
    <property type="match status" value="1"/>
</dbReference>
<comment type="similarity">
    <text evidence="2 7">Belongs to the MscS (TC 1.A.23) family.</text>
</comment>
<feature type="chain" id="PRO_5045247321" description="Small-conductance mechanosensitive channel" evidence="9">
    <location>
        <begin position="35"/>
        <end position="459"/>
    </location>
</feature>
<dbReference type="Pfam" id="PF21082">
    <property type="entry name" value="MS_channel_3rd"/>
    <property type="match status" value="1"/>
</dbReference>
<dbReference type="PANTHER" id="PTHR30221">
    <property type="entry name" value="SMALL-CONDUCTANCE MECHANOSENSITIVE CHANNEL"/>
    <property type="match status" value="1"/>
</dbReference>
<keyword evidence="12" id="KW-1185">Reference proteome</keyword>
<dbReference type="InterPro" id="IPR010920">
    <property type="entry name" value="LSM_dom_sf"/>
</dbReference>
<organism evidence="11 12">
    <name type="scientific">Thiohalocapsa halophila</name>
    <dbReference type="NCBI Taxonomy" id="69359"/>
    <lineage>
        <taxon>Bacteria</taxon>
        <taxon>Pseudomonadati</taxon>
        <taxon>Pseudomonadota</taxon>
        <taxon>Gammaproteobacteria</taxon>
        <taxon>Chromatiales</taxon>
        <taxon>Chromatiaceae</taxon>
        <taxon>Thiohalocapsa</taxon>
    </lineage>
</organism>
<dbReference type="InterPro" id="IPR011066">
    <property type="entry name" value="MscS_channel_C_sf"/>
</dbReference>
<keyword evidence="7" id="KW-0813">Transport</keyword>
<evidence type="ECO:0000313" key="12">
    <source>
        <dbReference type="Proteomes" id="UP000748752"/>
    </source>
</evidence>
<dbReference type="PROSITE" id="PS50914">
    <property type="entry name" value="BON"/>
    <property type="match status" value="1"/>
</dbReference>
<keyword evidence="4 7" id="KW-0812">Transmembrane</keyword>
<gene>
    <name evidence="11" type="ORF">CKO31_17415</name>
</gene>
<feature type="transmembrane region" description="Helical" evidence="7">
    <location>
        <begin position="142"/>
        <end position="163"/>
    </location>
</feature>
<feature type="domain" description="BON" evidence="10">
    <location>
        <begin position="56"/>
        <end position="122"/>
    </location>
</feature>